<keyword evidence="5" id="KW-0349">Heme</keyword>
<dbReference type="GO" id="GO:0006979">
    <property type="term" value="P:response to oxidative stress"/>
    <property type="evidence" value="ECO:0007669"/>
    <property type="project" value="InterPro"/>
</dbReference>
<dbReference type="InterPro" id="IPR000823">
    <property type="entry name" value="Peroxidase_pln"/>
</dbReference>
<evidence type="ECO:0000313" key="13">
    <source>
        <dbReference type="Proteomes" id="UP000265520"/>
    </source>
</evidence>
<evidence type="ECO:0000313" key="12">
    <source>
        <dbReference type="EMBL" id="MCH82191.1"/>
    </source>
</evidence>
<dbReference type="GO" id="GO:0020037">
    <property type="term" value="F:heme binding"/>
    <property type="evidence" value="ECO:0007669"/>
    <property type="project" value="InterPro"/>
</dbReference>
<feature type="binding site" evidence="9">
    <location>
        <position position="96"/>
    </location>
    <ligand>
        <name>Ca(2+)</name>
        <dbReference type="ChEBI" id="CHEBI:29108"/>
        <label>1</label>
    </ligand>
</feature>
<dbReference type="Proteomes" id="UP000265520">
    <property type="component" value="Unassembled WGS sequence"/>
</dbReference>
<dbReference type="GO" id="GO:0140825">
    <property type="term" value="F:lactoperoxidase activity"/>
    <property type="evidence" value="ECO:0007669"/>
    <property type="project" value="UniProtKB-EC"/>
</dbReference>
<dbReference type="SUPFAM" id="SSF48113">
    <property type="entry name" value="Heme-dependent peroxidases"/>
    <property type="match status" value="2"/>
</dbReference>
<evidence type="ECO:0000256" key="7">
    <source>
        <dbReference type="ARBA" id="ARBA00023002"/>
    </source>
</evidence>
<proteinExistence type="inferred from homology"/>
<feature type="non-terminal residue" evidence="12">
    <location>
        <position position="142"/>
    </location>
</feature>
<evidence type="ECO:0000256" key="5">
    <source>
        <dbReference type="ARBA" id="ARBA00022617"/>
    </source>
</evidence>
<keyword evidence="7" id="KW-0560">Oxidoreductase</keyword>
<dbReference type="GO" id="GO:0046872">
    <property type="term" value="F:metal ion binding"/>
    <property type="evidence" value="ECO:0007669"/>
    <property type="project" value="UniProtKB-KW"/>
</dbReference>
<accession>A0A392M4F0</accession>
<comment type="cofactor">
    <cofactor evidence="2">
        <name>heme b</name>
        <dbReference type="ChEBI" id="CHEBI:60344"/>
    </cofactor>
</comment>
<keyword evidence="13" id="KW-1185">Reference proteome</keyword>
<keyword evidence="8" id="KW-0408">Iron</keyword>
<evidence type="ECO:0000256" key="9">
    <source>
        <dbReference type="PIRSR" id="PIRSR600823-3"/>
    </source>
</evidence>
<evidence type="ECO:0000256" key="1">
    <source>
        <dbReference type="ARBA" id="ARBA00000189"/>
    </source>
</evidence>
<evidence type="ECO:0000256" key="6">
    <source>
        <dbReference type="ARBA" id="ARBA00022723"/>
    </source>
</evidence>
<evidence type="ECO:0000256" key="2">
    <source>
        <dbReference type="ARBA" id="ARBA00001970"/>
    </source>
</evidence>
<feature type="domain" description="Plant heme peroxidase family profile" evidence="11">
    <location>
        <begin position="63"/>
        <end position="142"/>
    </location>
</feature>
<comment type="cofactor">
    <cofactor evidence="9">
        <name>Ca(2+)</name>
        <dbReference type="ChEBI" id="CHEBI:29108"/>
    </cofactor>
    <text evidence="9">Binds 2 calcium ions per subunit.</text>
</comment>
<evidence type="ECO:0000259" key="11">
    <source>
        <dbReference type="PROSITE" id="PS50873"/>
    </source>
</evidence>
<evidence type="ECO:0000256" key="3">
    <source>
        <dbReference type="ARBA" id="ARBA00012313"/>
    </source>
</evidence>
<reference evidence="12 13" key="1">
    <citation type="journal article" date="2018" name="Front. Plant Sci.">
        <title>Red Clover (Trifolium pratense) and Zigzag Clover (T. medium) - A Picture of Genomic Similarities and Differences.</title>
        <authorList>
            <person name="Dluhosova J."/>
            <person name="Istvanek J."/>
            <person name="Nedelnik J."/>
            <person name="Repkova J."/>
        </authorList>
    </citation>
    <scope>NUCLEOTIDE SEQUENCE [LARGE SCALE GENOMIC DNA]</scope>
    <source>
        <strain evidence="13">cv. 10/8</strain>
        <tissue evidence="12">Leaf</tissue>
    </source>
</reference>
<evidence type="ECO:0000256" key="10">
    <source>
        <dbReference type="RuleBase" id="RU004241"/>
    </source>
</evidence>
<dbReference type="AlphaFoldDB" id="A0A392M4F0"/>
<comment type="caution">
    <text evidence="12">The sequence shown here is derived from an EMBL/GenBank/DDBJ whole genome shotgun (WGS) entry which is preliminary data.</text>
</comment>
<comment type="similarity">
    <text evidence="10">Belongs to the peroxidase family.</text>
</comment>
<organism evidence="12 13">
    <name type="scientific">Trifolium medium</name>
    <dbReference type="NCBI Taxonomy" id="97028"/>
    <lineage>
        <taxon>Eukaryota</taxon>
        <taxon>Viridiplantae</taxon>
        <taxon>Streptophyta</taxon>
        <taxon>Embryophyta</taxon>
        <taxon>Tracheophyta</taxon>
        <taxon>Spermatophyta</taxon>
        <taxon>Magnoliopsida</taxon>
        <taxon>eudicotyledons</taxon>
        <taxon>Gunneridae</taxon>
        <taxon>Pentapetalae</taxon>
        <taxon>rosids</taxon>
        <taxon>fabids</taxon>
        <taxon>Fabales</taxon>
        <taxon>Fabaceae</taxon>
        <taxon>Papilionoideae</taxon>
        <taxon>50 kb inversion clade</taxon>
        <taxon>NPAAA clade</taxon>
        <taxon>Hologalegina</taxon>
        <taxon>IRL clade</taxon>
        <taxon>Trifolieae</taxon>
        <taxon>Trifolium</taxon>
    </lineage>
</organism>
<dbReference type="Pfam" id="PF00141">
    <property type="entry name" value="peroxidase"/>
    <property type="match status" value="1"/>
</dbReference>
<protein>
    <recommendedName>
        <fullName evidence="3">peroxidase</fullName>
        <ecNumber evidence="3">1.11.1.7</ecNumber>
    </recommendedName>
</protein>
<evidence type="ECO:0000256" key="8">
    <source>
        <dbReference type="ARBA" id="ARBA00023004"/>
    </source>
</evidence>
<dbReference type="Gene3D" id="1.10.520.10">
    <property type="match status" value="2"/>
</dbReference>
<dbReference type="PANTHER" id="PTHR31235">
    <property type="entry name" value="PEROXIDASE 25-RELATED"/>
    <property type="match status" value="1"/>
</dbReference>
<sequence>MISPFKCSSSTQRVKGTKKPRAALSMCKNNSYKPCYKKLYHVTDHAKAKLQAACLNVFSCDDILVLAARDFVVTGGTTSVGYYWTTCPKAESIVNEKTTIPNLGLRGYEVIDDAKEKLEAVCPDVVSCVDILALAARDSVVL</sequence>
<dbReference type="InterPro" id="IPR010255">
    <property type="entry name" value="Haem_peroxidase_sf"/>
</dbReference>
<keyword evidence="9" id="KW-0106">Calcium</keyword>
<dbReference type="PROSITE" id="PS50873">
    <property type="entry name" value="PEROXIDASE_4"/>
    <property type="match status" value="1"/>
</dbReference>
<keyword evidence="4 12" id="KW-0575">Peroxidase</keyword>
<name>A0A392M4F0_9FABA</name>
<dbReference type="EC" id="1.11.1.7" evidence="3"/>
<dbReference type="EMBL" id="LXQA010003339">
    <property type="protein sequence ID" value="MCH82191.1"/>
    <property type="molecule type" value="Genomic_DNA"/>
</dbReference>
<gene>
    <name evidence="12" type="ORF">A2U01_0002991</name>
</gene>
<dbReference type="InterPro" id="IPR002016">
    <property type="entry name" value="Haem_peroxidase"/>
</dbReference>
<keyword evidence="6 9" id="KW-0479">Metal-binding</keyword>
<evidence type="ECO:0000256" key="4">
    <source>
        <dbReference type="ARBA" id="ARBA00022559"/>
    </source>
</evidence>
<comment type="catalytic activity">
    <reaction evidence="1">
        <text>2 a phenolic donor + H2O2 = 2 a phenolic radical donor + 2 H2O</text>
        <dbReference type="Rhea" id="RHEA:56136"/>
        <dbReference type="ChEBI" id="CHEBI:15377"/>
        <dbReference type="ChEBI" id="CHEBI:16240"/>
        <dbReference type="ChEBI" id="CHEBI:139520"/>
        <dbReference type="ChEBI" id="CHEBI:139521"/>
        <dbReference type="EC" id="1.11.1.7"/>
    </reaction>
</comment>